<keyword evidence="10 11" id="KW-0368">Histidine biosynthesis</keyword>
<comment type="subcellular location">
    <subcellularLocation>
        <location evidence="2 11">Cytoplasm</location>
    </subcellularLocation>
</comment>
<accession>A0A7Z0BW86</accession>
<evidence type="ECO:0000256" key="9">
    <source>
        <dbReference type="ARBA" id="ARBA00022840"/>
    </source>
</evidence>
<dbReference type="NCBIfam" id="NF001613">
    <property type="entry name" value="PRK00400.1-5"/>
    <property type="match status" value="1"/>
</dbReference>
<evidence type="ECO:0000256" key="3">
    <source>
        <dbReference type="ARBA" id="ARBA00005204"/>
    </source>
</evidence>
<gene>
    <name evidence="11" type="primary">hisE</name>
    <name evidence="12" type="ORF">FHS75_002324</name>
</gene>
<dbReference type="EC" id="3.6.1.31" evidence="11"/>
<dbReference type="PANTHER" id="PTHR42945:SF9">
    <property type="entry name" value="HISTIDINE BIOSYNTHESIS BIFUNCTIONAL PROTEIN HISIE"/>
    <property type="match status" value="1"/>
</dbReference>
<evidence type="ECO:0000256" key="10">
    <source>
        <dbReference type="ARBA" id="ARBA00023102"/>
    </source>
</evidence>
<dbReference type="Pfam" id="PF01503">
    <property type="entry name" value="PRA-PH"/>
    <property type="match status" value="1"/>
</dbReference>
<evidence type="ECO:0000256" key="7">
    <source>
        <dbReference type="ARBA" id="ARBA00022741"/>
    </source>
</evidence>
<dbReference type="HAMAP" id="MF_01020">
    <property type="entry name" value="HisE"/>
    <property type="match status" value="1"/>
</dbReference>
<dbReference type="GO" id="GO:0005524">
    <property type="term" value="F:ATP binding"/>
    <property type="evidence" value="ECO:0007669"/>
    <property type="project" value="UniProtKB-KW"/>
</dbReference>
<evidence type="ECO:0000313" key="12">
    <source>
        <dbReference type="EMBL" id="NYH95992.1"/>
    </source>
</evidence>
<keyword evidence="9 11" id="KW-0067">ATP-binding</keyword>
<evidence type="ECO:0000256" key="8">
    <source>
        <dbReference type="ARBA" id="ARBA00022801"/>
    </source>
</evidence>
<dbReference type="NCBIfam" id="TIGR03188">
    <property type="entry name" value="histidine_hisI"/>
    <property type="match status" value="1"/>
</dbReference>
<evidence type="ECO:0000256" key="11">
    <source>
        <dbReference type="HAMAP-Rule" id="MF_01020"/>
    </source>
</evidence>
<dbReference type="GO" id="GO:0004636">
    <property type="term" value="F:phosphoribosyl-ATP diphosphatase activity"/>
    <property type="evidence" value="ECO:0007669"/>
    <property type="project" value="UniProtKB-UniRule"/>
</dbReference>
<evidence type="ECO:0000313" key="13">
    <source>
        <dbReference type="Proteomes" id="UP000522081"/>
    </source>
</evidence>
<dbReference type="RefSeq" id="WP_179407848.1">
    <property type="nucleotide sequence ID" value="NZ_BMGF01000004.1"/>
</dbReference>
<evidence type="ECO:0000256" key="6">
    <source>
        <dbReference type="ARBA" id="ARBA00022605"/>
    </source>
</evidence>
<proteinExistence type="inferred from homology"/>
<dbReference type="CDD" id="cd11534">
    <property type="entry name" value="NTP-PPase_HisIE_like"/>
    <property type="match status" value="1"/>
</dbReference>
<sequence length="107" mass="11402">MSDTGTLDRLEAIIVQRRGADPEASYVARLNAKGIGKISQKLGEEAVETVIAALSEDNEALVGEAADLLFHLLVLLGARGVPFASVLEELDRREGISGIEEKASRIS</sequence>
<dbReference type="AlphaFoldDB" id="A0A7Z0BW86"/>
<dbReference type="GO" id="GO:0005737">
    <property type="term" value="C:cytoplasm"/>
    <property type="evidence" value="ECO:0007669"/>
    <property type="project" value="UniProtKB-SubCell"/>
</dbReference>
<dbReference type="InterPro" id="IPR021130">
    <property type="entry name" value="PRib-ATP_PPHydrolase-like"/>
</dbReference>
<dbReference type="GO" id="GO:0000105">
    <property type="term" value="P:L-histidine biosynthetic process"/>
    <property type="evidence" value="ECO:0007669"/>
    <property type="project" value="UniProtKB-UniRule"/>
</dbReference>
<keyword evidence="5 11" id="KW-0963">Cytoplasm</keyword>
<dbReference type="NCBIfam" id="NF001611">
    <property type="entry name" value="PRK00400.1-3"/>
    <property type="match status" value="1"/>
</dbReference>
<keyword evidence="13" id="KW-1185">Reference proteome</keyword>
<organism evidence="12 13">
    <name type="scientific">Novosphingobium marinum</name>
    <dbReference type="NCBI Taxonomy" id="1514948"/>
    <lineage>
        <taxon>Bacteria</taxon>
        <taxon>Pseudomonadati</taxon>
        <taxon>Pseudomonadota</taxon>
        <taxon>Alphaproteobacteria</taxon>
        <taxon>Sphingomonadales</taxon>
        <taxon>Sphingomonadaceae</taxon>
        <taxon>Novosphingobium</taxon>
    </lineage>
</organism>
<comment type="catalytic activity">
    <reaction evidence="1 11">
        <text>1-(5-phospho-beta-D-ribosyl)-ATP + H2O = 1-(5-phospho-beta-D-ribosyl)-5'-AMP + diphosphate + H(+)</text>
        <dbReference type="Rhea" id="RHEA:22828"/>
        <dbReference type="ChEBI" id="CHEBI:15377"/>
        <dbReference type="ChEBI" id="CHEBI:15378"/>
        <dbReference type="ChEBI" id="CHEBI:33019"/>
        <dbReference type="ChEBI" id="CHEBI:59457"/>
        <dbReference type="ChEBI" id="CHEBI:73183"/>
        <dbReference type="EC" id="3.6.1.31"/>
    </reaction>
</comment>
<comment type="caution">
    <text evidence="12">The sequence shown here is derived from an EMBL/GenBank/DDBJ whole genome shotgun (WGS) entry which is preliminary data.</text>
</comment>
<evidence type="ECO:0000256" key="5">
    <source>
        <dbReference type="ARBA" id="ARBA00022490"/>
    </source>
</evidence>
<dbReference type="Gene3D" id="1.10.287.1080">
    <property type="entry name" value="MazG-like"/>
    <property type="match status" value="1"/>
</dbReference>
<dbReference type="InterPro" id="IPR008179">
    <property type="entry name" value="HisE"/>
</dbReference>
<dbReference type="PANTHER" id="PTHR42945">
    <property type="entry name" value="HISTIDINE BIOSYNTHESIS BIFUNCTIONAL PROTEIN"/>
    <property type="match status" value="1"/>
</dbReference>
<dbReference type="SUPFAM" id="SSF101386">
    <property type="entry name" value="all-alpha NTP pyrophosphatases"/>
    <property type="match status" value="1"/>
</dbReference>
<dbReference type="UniPathway" id="UPA00031">
    <property type="reaction ID" value="UER00007"/>
</dbReference>
<dbReference type="EMBL" id="JACBZF010000004">
    <property type="protein sequence ID" value="NYH95992.1"/>
    <property type="molecule type" value="Genomic_DNA"/>
</dbReference>
<comment type="pathway">
    <text evidence="3 11">Amino-acid biosynthesis; L-histidine biosynthesis; L-histidine from 5-phospho-alpha-D-ribose 1-diphosphate: step 2/9.</text>
</comment>
<keyword evidence="6 11" id="KW-0028">Amino-acid biosynthesis</keyword>
<keyword evidence="8 11" id="KW-0378">Hydrolase</keyword>
<reference evidence="12 13" key="1">
    <citation type="submission" date="2020-07" db="EMBL/GenBank/DDBJ databases">
        <title>Genomic Encyclopedia of Type Strains, Phase IV (KMG-IV): sequencing the most valuable type-strain genomes for metagenomic binning, comparative biology and taxonomic classification.</title>
        <authorList>
            <person name="Goeker M."/>
        </authorList>
    </citation>
    <scope>NUCLEOTIDE SEQUENCE [LARGE SCALE GENOMIC DNA]</scope>
    <source>
        <strain evidence="12 13">DSM 29043</strain>
    </source>
</reference>
<evidence type="ECO:0000256" key="4">
    <source>
        <dbReference type="ARBA" id="ARBA00009392"/>
    </source>
</evidence>
<evidence type="ECO:0000256" key="1">
    <source>
        <dbReference type="ARBA" id="ARBA00001460"/>
    </source>
</evidence>
<keyword evidence="7 11" id="KW-0547">Nucleotide-binding</keyword>
<dbReference type="Proteomes" id="UP000522081">
    <property type="component" value="Unassembled WGS sequence"/>
</dbReference>
<comment type="similarity">
    <text evidence="4 11">Belongs to the PRA-PH family.</text>
</comment>
<name>A0A7Z0BW86_9SPHN</name>
<evidence type="ECO:0000256" key="2">
    <source>
        <dbReference type="ARBA" id="ARBA00004496"/>
    </source>
</evidence>
<protein>
    <recommendedName>
        <fullName evidence="11">Phosphoribosyl-ATP pyrophosphatase</fullName>
        <shortName evidence="11">PRA-PH</shortName>
        <ecNumber evidence="11">3.6.1.31</ecNumber>
    </recommendedName>
</protein>